<dbReference type="InterPro" id="IPR023828">
    <property type="entry name" value="Peptidase_S8_Ser-AS"/>
</dbReference>
<organism evidence="10 11">
    <name type="scientific">Fictibacillus aquaticus</name>
    <dbReference type="NCBI Taxonomy" id="2021314"/>
    <lineage>
        <taxon>Bacteria</taxon>
        <taxon>Bacillati</taxon>
        <taxon>Bacillota</taxon>
        <taxon>Bacilli</taxon>
        <taxon>Bacillales</taxon>
        <taxon>Fictibacillaceae</taxon>
        <taxon>Fictibacillus</taxon>
    </lineage>
</organism>
<feature type="domain" description="Peptidase S8/S53" evidence="7">
    <location>
        <begin position="158"/>
        <end position="397"/>
    </location>
</feature>
<dbReference type="PROSITE" id="PS00137">
    <property type="entry name" value="SUBTILASE_HIS"/>
    <property type="match status" value="1"/>
</dbReference>
<dbReference type="GO" id="GO:0006508">
    <property type="term" value="P:proteolysis"/>
    <property type="evidence" value="ECO:0007669"/>
    <property type="project" value="UniProtKB-KW"/>
</dbReference>
<dbReference type="AlphaFoldDB" id="A0A235F8X4"/>
<dbReference type="EMBL" id="NOII01000003">
    <property type="protein sequence ID" value="OYD57728.1"/>
    <property type="molecule type" value="Genomic_DNA"/>
</dbReference>
<evidence type="ECO:0000256" key="3">
    <source>
        <dbReference type="ARBA" id="ARBA00022801"/>
    </source>
</evidence>
<dbReference type="PROSITE" id="PS00138">
    <property type="entry name" value="SUBTILASE_SER"/>
    <property type="match status" value="1"/>
</dbReference>
<dbReference type="Pfam" id="PF22148">
    <property type="entry name" value="Fervidolysin_NPro-like"/>
    <property type="match status" value="1"/>
</dbReference>
<comment type="similarity">
    <text evidence="1 5">Belongs to the peptidase S8 family.</text>
</comment>
<keyword evidence="2 5" id="KW-0645">Protease</keyword>
<dbReference type="Pfam" id="PF13860">
    <property type="entry name" value="FlgD_ig"/>
    <property type="match status" value="4"/>
</dbReference>
<dbReference type="Gene3D" id="2.60.40.4070">
    <property type="match status" value="5"/>
</dbReference>
<dbReference type="PANTHER" id="PTHR43806:SF11">
    <property type="entry name" value="CEREVISIN-RELATED"/>
    <property type="match status" value="1"/>
</dbReference>
<dbReference type="SUPFAM" id="SSF52743">
    <property type="entry name" value="Subtilisin-like"/>
    <property type="match status" value="1"/>
</dbReference>
<protein>
    <recommendedName>
        <fullName evidence="12">Peptidase S8/S53 domain-containing protein</fullName>
    </recommendedName>
</protein>
<feature type="domain" description="FlgD/Vpr Ig-like" evidence="8">
    <location>
        <begin position="439"/>
        <end position="491"/>
    </location>
</feature>
<reference evidence="10 11" key="1">
    <citation type="submission" date="2017-07" db="EMBL/GenBank/DDBJ databases">
        <title>Fictibacillus sp. nov. GDSW-R2A3 Genome sequencing and assembly.</title>
        <authorList>
            <person name="Mayilraj S."/>
        </authorList>
    </citation>
    <scope>NUCLEOTIDE SEQUENCE [LARGE SCALE GENOMIC DNA]</scope>
    <source>
        <strain evidence="10 11">GDSW-R2A3</strain>
    </source>
</reference>
<keyword evidence="3 5" id="KW-0378">Hydrolase</keyword>
<feature type="active site" description="Charge relay system" evidence="5">
    <location>
        <position position="349"/>
    </location>
</feature>
<accession>A0A235F8X4</accession>
<dbReference type="InterPro" id="IPR022398">
    <property type="entry name" value="Peptidase_S8_His-AS"/>
</dbReference>
<dbReference type="RefSeq" id="WP_094253079.1">
    <property type="nucleotide sequence ID" value="NZ_JBHLXL010000001.1"/>
</dbReference>
<dbReference type="InterPro" id="IPR036852">
    <property type="entry name" value="Peptidase_S8/S53_dom_sf"/>
</dbReference>
<evidence type="ECO:0000256" key="6">
    <source>
        <dbReference type="SAM" id="SignalP"/>
    </source>
</evidence>
<dbReference type="InterPro" id="IPR025965">
    <property type="entry name" value="FlgD/Vpr_Ig-like"/>
</dbReference>
<comment type="caution">
    <text evidence="10">The sequence shown here is derived from an EMBL/GenBank/DDBJ whole genome shotgun (WGS) entry which is preliminary data.</text>
</comment>
<feature type="domain" description="FlgD/Vpr Ig-like" evidence="8">
    <location>
        <begin position="529"/>
        <end position="595"/>
    </location>
</feature>
<feature type="active site" description="Charge relay system" evidence="5">
    <location>
        <position position="197"/>
    </location>
</feature>
<dbReference type="PANTHER" id="PTHR43806">
    <property type="entry name" value="PEPTIDASE S8"/>
    <property type="match status" value="1"/>
</dbReference>
<dbReference type="InterPro" id="IPR000209">
    <property type="entry name" value="Peptidase_S8/S53_dom"/>
</dbReference>
<evidence type="ECO:0000256" key="1">
    <source>
        <dbReference type="ARBA" id="ARBA00011073"/>
    </source>
</evidence>
<evidence type="ECO:0000313" key="10">
    <source>
        <dbReference type="EMBL" id="OYD57728.1"/>
    </source>
</evidence>
<keyword evidence="4 5" id="KW-0720">Serine protease</keyword>
<dbReference type="GO" id="GO:0005576">
    <property type="term" value="C:extracellular region"/>
    <property type="evidence" value="ECO:0007669"/>
    <property type="project" value="UniProtKB-SubCell"/>
</dbReference>
<dbReference type="PROSITE" id="PS51892">
    <property type="entry name" value="SUBTILASE"/>
    <property type="match status" value="1"/>
</dbReference>
<dbReference type="Gene3D" id="3.40.50.200">
    <property type="entry name" value="Peptidase S8/S53 domain"/>
    <property type="match status" value="1"/>
</dbReference>
<evidence type="ECO:0000256" key="2">
    <source>
        <dbReference type="ARBA" id="ARBA00022670"/>
    </source>
</evidence>
<dbReference type="Pfam" id="PF00082">
    <property type="entry name" value="Peptidase_S8"/>
    <property type="match status" value="1"/>
</dbReference>
<evidence type="ECO:0000259" key="9">
    <source>
        <dbReference type="Pfam" id="PF22148"/>
    </source>
</evidence>
<evidence type="ECO:0000259" key="7">
    <source>
        <dbReference type="Pfam" id="PF00082"/>
    </source>
</evidence>
<feature type="chain" id="PRO_5012195612" description="Peptidase S8/S53 domain-containing protein" evidence="6">
    <location>
        <begin position="26"/>
        <end position="1053"/>
    </location>
</feature>
<keyword evidence="11" id="KW-1185">Reference proteome</keyword>
<evidence type="ECO:0000313" key="11">
    <source>
        <dbReference type="Proteomes" id="UP000215059"/>
    </source>
</evidence>
<keyword evidence="6" id="KW-0732">Signal</keyword>
<dbReference type="InterPro" id="IPR050131">
    <property type="entry name" value="Peptidase_S8_subtilisin-like"/>
</dbReference>
<feature type="domain" description="FlgD/Vpr Ig-like" evidence="8">
    <location>
        <begin position="841"/>
        <end position="909"/>
    </location>
</feature>
<evidence type="ECO:0000256" key="5">
    <source>
        <dbReference type="PROSITE-ProRule" id="PRU01240"/>
    </source>
</evidence>
<feature type="signal peptide" evidence="6">
    <location>
        <begin position="1"/>
        <end position="25"/>
    </location>
</feature>
<feature type="domain" description="Fervidolysin-like N-terminal prodomain" evidence="9">
    <location>
        <begin position="43"/>
        <end position="121"/>
    </location>
</feature>
<dbReference type="InterPro" id="IPR015500">
    <property type="entry name" value="Peptidase_S8_subtilisin-rel"/>
</dbReference>
<proteinExistence type="inferred from homology"/>
<dbReference type="Proteomes" id="UP000215059">
    <property type="component" value="Unassembled WGS sequence"/>
</dbReference>
<evidence type="ECO:0008006" key="12">
    <source>
        <dbReference type="Google" id="ProtNLM"/>
    </source>
</evidence>
<dbReference type="InterPro" id="IPR054399">
    <property type="entry name" value="Fervidolysin-like_N_prodom"/>
</dbReference>
<dbReference type="GO" id="GO:0004252">
    <property type="term" value="F:serine-type endopeptidase activity"/>
    <property type="evidence" value="ECO:0007669"/>
    <property type="project" value="UniProtKB-UniRule"/>
</dbReference>
<feature type="domain" description="FlgD/Vpr Ig-like" evidence="8">
    <location>
        <begin position="737"/>
        <end position="801"/>
    </location>
</feature>
<dbReference type="PRINTS" id="PR00723">
    <property type="entry name" value="SUBTILISIN"/>
</dbReference>
<evidence type="ECO:0000259" key="8">
    <source>
        <dbReference type="Pfam" id="PF13860"/>
    </source>
</evidence>
<sequence length="1053" mass="113926">MKGLKLHFAAIAAMFMLTTAVHVHAEENKFQEKKVFSAAAAKNGFGIASAGDYISNQMIVQFKRKLDSKELSSLKGKYGIDEVEELTVNQSVLLKFPIGTDVKAAASKLLAEPVVKHLQPNYILKPAYTPSDSGYKYQWHLKKINAPKAWDSQKGASSVVVGVLDGGVQLDHPDFSGRIYKPYDVTDGTSTHYPTEHGTHVAGIIAGSINKKGIVGVAPTAKIMPVNVFRGQSASSTDVAAGIYYAADKGADVINMSLGSYYADYYISSAVDYAVSKGVIMVAAAGNDNTNSTVYPAGYLGVMGISATDSSDYITDFSNFGDYVDFAAPGERIYSAKPRNSYQYMDGTSMASPVVSGTVALMLSKNPLLSFNDAYNVLANSSKDLYSYGWDAYFGYGRIDAYSALTKTPGALSAIKVSTTKYTMTGSNQLSASFSAFGSASVTAYIKDSKGKTVKVLLQSSGGSKRVVWDGKSSAGGVVPSGKYELVVRVSANKRTLTKSVKITVTDKVKPLAVPVSSSHYYSPKVSKSLSVKFKLNKSSKVTAKVYDSKGKIIRTLADKKSYSGGNQVITWNGKTGTGKTVVDGAYKIKFSAVDSSKNTGRTTETKVTVDSKAPAAKGYAMSPAIFKVGKESGIKGKVWTNETTNFTVYIANSSSNKSRTIVSNKSYKAGTYYFTWDGKSDKKAQVGEGKYKFVYEAKDAAGNKATVTSGWMTLQDWTAPAVTGTANYDMYNSQEPLQASYTLNKAGKVTVQIKKDGTLVKTVAANTAKAKGTNTFTWDGKNSTGGIVPDGAYQYVLTFTDAYGQVKTVTGTITVGFTQVYMENPSVVRYYPENAGSDYAAAEVYYKLSQPANVTVEILDAYGTTIRTIEQDSYKPDGIQYVGWDGYDNEGYNSEYWHTGPFSYKITAVGSSGTAKTATGEMIENAAPEWVTSKEYRFLYNSYDEVKGIDLVTGSTQNGTMELYLFDTYNYETVDYKSYAIKKGSSTISYTKPDAYIGYYYGLEYHVFYIDSLGNYYGYSIDESSSQYGTAASLKPVTKQLKKMGSGTPKRQ</sequence>
<evidence type="ECO:0000256" key="4">
    <source>
        <dbReference type="ARBA" id="ARBA00022825"/>
    </source>
</evidence>
<feature type="active site" description="Charge relay system" evidence="5">
    <location>
        <position position="165"/>
    </location>
</feature>
<name>A0A235F8X4_9BACL</name>
<gene>
    <name evidence="10" type="ORF">CGZ90_13795</name>
</gene>
<dbReference type="OrthoDB" id="9798386at2"/>